<dbReference type="PANTHER" id="PTHR47199">
    <property type="entry name" value="PHOTOSYSTEM II STABILITY/ASSEMBLY FACTOR HCF136, CHLOROPLASTIC"/>
    <property type="match status" value="1"/>
</dbReference>
<evidence type="ECO:0000256" key="3">
    <source>
        <dbReference type="ARBA" id="ARBA00023276"/>
    </source>
</evidence>
<dbReference type="EMBL" id="CAACVJ010000333">
    <property type="protein sequence ID" value="VEP16026.1"/>
    <property type="molecule type" value="Genomic_DNA"/>
</dbReference>
<evidence type="ECO:0000313" key="7">
    <source>
        <dbReference type="EMBL" id="VEP16026.1"/>
    </source>
</evidence>
<evidence type="ECO:0000256" key="5">
    <source>
        <dbReference type="PIRNR" id="PIRNR017875"/>
    </source>
</evidence>
<keyword evidence="1 4" id="KW-0602">Photosynthesis</keyword>
<evidence type="ECO:0000256" key="2">
    <source>
        <dbReference type="ARBA" id="ARBA00022729"/>
    </source>
</evidence>
<keyword evidence="2 4" id="KW-0732">Signal</keyword>
<organism evidence="7 8">
    <name type="scientific">Hyella patelloides LEGE 07179</name>
    <dbReference type="NCBI Taxonomy" id="945734"/>
    <lineage>
        <taxon>Bacteria</taxon>
        <taxon>Bacillati</taxon>
        <taxon>Cyanobacteriota</taxon>
        <taxon>Cyanophyceae</taxon>
        <taxon>Pleurocapsales</taxon>
        <taxon>Hyellaceae</taxon>
        <taxon>Hyella</taxon>
    </lineage>
</organism>
<dbReference type="AlphaFoldDB" id="A0A563VX80"/>
<protein>
    <recommendedName>
        <fullName evidence="4 5">Photosystem II assembly protein Ycf48</fullName>
    </recommendedName>
</protein>
<dbReference type="Gene3D" id="2.130.10.10">
    <property type="entry name" value="YVTN repeat-like/Quinoprotein amine dehydrogenase"/>
    <property type="match status" value="2"/>
</dbReference>
<dbReference type="InterPro" id="IPR028203">
    <property type="entry name" value="PSII_CF48-like_dom"/>
</dbReference>
<keyword evidence="3 4" id="KW-0604">Photosystem II</keyword>
<accession>A0A563VX80</accession>
<comment type="similarity">
    <text evidence="4 5">Belongs to the Ycf48 family.</text>
</comment>
<name>A0A563VX80_9CYAN</name>
<comment type="function">
    <text evidence="4">A factor required for optimal assembly of photosystem II (PSII), acting in the early stages of PSII assembly. Also plays a role in replacement of photodamaged D1 (psbA). Assists YidC in synthesis of chlorophyll-binding proteins.</text>
</comment>
<dbReference type="Proteomes" id="UP000320055">
    <property type="component" value="Unassembled WGS sequence"/>
</dbReference>
<comment type="domain">
    <text evidence="4">A 7-bladed beta-propeller torus, about 55 by 55 Angstroms, with a depth of about 25 Angstroms and a central pore.</text>
</comment>
<dbReference type="Pfam" id="PF14870">
    <property type="entry name" value="PSII_BNR"/>
    <property type="match status" value="1"/>
</dbReference>
<feature type="domain" description="Photosynthesis system II assembly factor Ycf48/Hcf136-like" evidence="6">
    <location>
        <begin position="36"/>
        <end position="335"/>
    </location>
</feature>
<proteinExistence type="inferred from homology"/>
<dbReference type="PIRSF" id="PIRSF017875">
    <property type="entry name" value="PSII_HCF136"/>
    <property type="match status" value="1"/>
</dbReference>
<evidence type="ECO:0000256" key="4">
    <source>
        <dbReference type="HAMAP-Rule" id="MF_01348"/>
    </source>
</evidence>
<dbReference type="PANTHER" id="PTHR47199:SF2">
    <property type="entry name" value="PHOTOSYSTEM II STABILITY_ASSEMBLY FACTOR HCF136, CHLOROPLASTIC"/>
    <property type="match status" value="1"/>
</dbReference>
<evidence type="ECO:0000259" key="6">
    <source>
        <dbReference type="Pfam" id="PF14870"/>
    </source>
</evidence>
<dbReference type="InterPro" id="IPR016705">
    <property type="entry name" value="Ycf48/Hcf136"/>
</dbReference>
<keyword evidence="8" id="KW-1185">Reference proteome</keyword>
<dbReference type="GO" id="GO:0031979">
    <property type="term" value="C:plasma membrane-derived thylakoid lumen"/>
    <property type="evidence" value="ECO:0007669"/>
    <property type="project" value="UniProtKB-SubCell"/>
</dbReference>
<comment type="subcellular location">
    <subcellularLocation>
        <location evidence="4">Cellular thylakoid lumen</location>
    </subcellularLocation>
    <text evidence="4">Associated with a PSII precusor complex on the lumenal side of the thylakoid membrane.</text>
</comment>
<evidence type="ECO:0000256" key="1">
    <source>
        <dbReference type="ARBA" id="ARBA00022531"/>
    </source>
</evidence>
<evidence type="ECO:0000313" key="8">
    <source>
        <dbReference type="Proteomes" id="UP000320055"/>
    </source>
</evidence>
<dbReference type="InterPro" id="IPR015943">
    <property type="entry name" value="WD40/YVTN_repeat-like_dom_sf"/>
</dbReference>
<dbReference type="NCBIfam" id="NF010237">
    <property type="entry name" value="PRK13684.1"/>
    <property type="match status" value="1"/>
</dbReference>
<reference evidence="7 8" key="1">
    <citation type="submission" date="2019-01" db="EMBL/GenBank/DDBJ databases">
        <authorList>
            <person name="Brito A."/>
        </authorList>
    </citation>
    <scope>NUCLEOTIDE SEQUENCE [LARGE SCALE GENOMIC DNA]</scope>
    <source>
        <strain evidence="7">1</strain>
    </source>
</reference>
<sequence length="342" mass="37419">MENYSRDHMKQLLKKLQQVVALVAVCVFCISCSEVPSLSSNPWKVLTLPTESIFADIAFVDNSDRGWLVGTQATLFETNDGGNNWEQKTIDLGDAKIAFDAVSFSGQEGWIVGKPSILLHTDDGGTTWSRIALSSKLPGSPDGIIALADNTAEMVTDLGAIYKTTDGGKNWKALVEGAVGVARNITRSPNGEYVAVSNKGNFYSTWTPGDTEWTPHNRNSSRRLQNMGFDQSSNLWLLARGGVVQFSETGDEGDWGEAIYPEFSASWGLLDVGYRTSDELWVAGGSGNLLYSSDNGETWLKDREIEDVPSNLYKVVFNSPEQGFVLGERGYLLKYEPNSEAA</sequence>
<dbReference type="GO" id="GO:0015979">
    <property type="term" value="P:photosynthesis"/>
    <property type="evidence" value="ECO:0007669"/>
    <property type="project" value="UniProtKB-KW"/>
</dbReference>
<dbReference type="HAMAP" id="MF_01348">
    <property type="entry name" value="Ycf48"/>
    <property type="match status" value="1"/>
</dbReference>
<dbReference type="SUPFAM" id="SSF110296">
    <property type="entry name" value="Oligoxyloglucan reducing end-specific cellobiohydrolase"/>
    <property type="match status" value="1"/>
</dbReference>
<dbReference type="GO" id="GO:0009523">
    <property type="term" value="C:photosystem II"/>
    <property type="evidence" value="ECO:0007669"/>
    <property type="project" value="UniProtKB-KW"/>
</dbReference>
<keyword evidence="4" id="KW-0793">Thylakoid</keyword>
<gene>
    <name evidence="4" type="primary">ycf48</name>
    <name evidence="7" type="ORF">H1P_3990006</name>
</gene>